<gene>
    <name evidence="1" type="ORF">V6N12_076026</name>
</gene>
<comment type="caution">
    <text evidence="1">The sequence shown here is derived from an EMBL/GenBank/DDBJ whole genome shotgun (WGS) entry which is preliminary data.</text>
</comment>
<protein>
    <submittedName>
        <fullName evidence="1">Uncharacterized protein</fullName>
    </submittedName>
</protein>
<dbReference type="Proteomes" id="UP001472677">
    <property type="component" value="Unassembled WGS sequence"/>
</dbReference>
<evidence type="ECO:0000313" key="2">
    <source>
        <dbReference type="Proteomes" id="UP001472677"/>
    </source>
</evidence>
<dbReference type="EMBL" id="JBBPBM010000239">
    <property type="protein sequence ID" value="KAK8499176.1"/>
    <property type="molecule type" value="Genomic_DNA"/>
</dbReference>
<proteinExistence type="predicted"/>
<reference evidence="1 2" key="1">
    <citation type="journal article" date="2024" name="G3 (Bethesda)">
        <title>Genome assembly of Hibiscus sabdariffa L. provides insights into metabolisms of medicinal natural products.</title>
        <authorList>
            <person name="Kim T."/>
        </authorList>
    </citation>
    <scope>NUCLEOTIDE SEQUENCE [LARGE SCALE GENOMIC DNA]</scope>
    <source>
        <strain evidence="1">TK-2024</strain>
        <tissue evidence="1">Old leaves</tissue>
    </source>
</reference>
<accession>A0ABR2AY18</accession>
<organism evidence="1 2">
    <name type="scientific">Hibiscus sabdariffa</name>
    <name type="common">roselle</name>
    <dbReference type="NCBI Taxonomy" id="183260"/>
    <lineage>
        <taxon>Eukaryota</taxon>
        <taxon>Viridiplantae</taxon>
        <taxon>Streptophyta</taxon>
        <taxon>Embryophyta</taxon>
        <taxon>Tracheophyta</taxon>
        <taxon>Spermatophyta</taxon>
        <taxon>Magnoliopsida</taxon>
        <taxon>eudicotyledons</taxon>
        <taxon>Gunneridae</taxon>
        <taxon>Pentapetalae</taxon>
        <taxon>rosids</taxon>
        <taxon>malvids</taxon>
        <taxon>Malvales</taxon>
        <taxon>Malvaceae</taxon>
        <taxon>Malvoideae</taxon>
        <taxon>Hibiscus</taxon>
    </lineage>
</organism>
<evidence type="ECO:0000313" key="1">
    <source>
        <dbReference type="EMBL" id="KAK8499176.1"/>
    </source>
</evidence>
<sequence length="76" mass="8663">MRVKRLLRANSEWTLPLPFFRLAVKLNKFTQLALGLTTLTIRERNCYQSKTEKGSSTRGLILVKEPTPSICLLSTL</sequence>
<keyword evidence="2" id="KW-1185">Reference proteome</keyword>
<name>A0ABR2AY18_9ROSI</name>